<name>A0A382THW2_9ZZZZ</name>
<accession>A0A382THW2</accession>
<organism evidence="1">
    <name type="scientific">marine metagenome</name>
    <dbReference type="NCBI Taxonomy" id="408172"/>
    <lineage>
        <taxon>unclassified sequences</taxon>
        <taxon>metagenomes</taxon>
        <taxon>ecological metagenomes</taxon>
    </lineage>
</organism>
<protein>
    <submittedName>
        <fullName evidence="1">Uncharacterized protein</fullName>
    </submittedName>
</protein>
<feature type="non-terminal residue" evidence="1">
    <location>
        <position position="1"/>
    </location>
</feature>
<dbReference type="AlphaFoldDB" id="A0A382THW2"/>
<dbReference type="EMBL" id="UINC01136531">
    <property type="protein sequence ID" value="SVD21355.1"/>
    <property type="molecule type" value="Genomic_DNA"/>
</dbReference>
<proteinExistence type="predicted"/>
<gene>
    <name evidence="1" type="ORF">METZ01_LOCUS374209</name>
</gene>
<evidence type="ECO:0000313" key="1">
    <source>
        <dbReference type="EMBL" id="SVD21355.1"/>
    </source>
</evidence>
<reference evidence="1" key="1">
    <citation type="submission" date="2018-05" db="EMBL/GenBank/DDBJ databases">
        <authorList>
            <person name="Lanie J.A."/>
            <person name="Ng W.-L."/>
            <person name="Kazmierczak K.M."/>
            <person name="Andrzejewski T.M."/>
            <person name="Davidsen T.M."/>
            <person name="Wayne K.J."/>
            <person name="Tettelin H."/>
            <person name="Glass J.I."/>
            <person name="Rusch D."/>
            <person name="Podicherti R."/>
            <person name="Tsui H.-C.T."/>
            <person name="Winkler M.E."/>
        </authorList>
    </citation>
    <scope>NUCLEOTIDE SEQUENCE</scope>
</reference>
<sequence length="23" mass="2513">QVYCGFPATLDYIASVAFIPHLS</sequence>